<proteinExistence type="predicted"/>
<protein>
    <submittedName>
        <fullName evidence="1">Uncharacterized protein</fullName>
    </submittedName>
</protein>
<accession>A0AAV3JFC3</accession>
<dbReference type="Proteomes" id="UP000014570">
    <property type="component" value="Unassembled WGS sequence"/>
</dbReference>
<sequence length="52" mass="6415">MEKTLDKLNRYEFIIVVEKLILYPFLFHKNDRLKQFCKTELWNFSTTLLGIY</sequence>
<dbReference type="EMBL" id="AHNP02000004">
    <property type="protein sequence ID" value="EPG58798.1"/>
    <property type="molecule type" value="Genomic_DNA"/>
</dbReference>
<evidence type="ECO:0000313" key="2">
    <source>
        <dbReference type="Proteomes" id="UP000014570"/>
    </source>
</evidence>
<evidence type="ECO:0000313" key="1">
    <source>
        <dbReference type="EMBL" id="EPG58798.1"/>
    </source>
</evidence>
<dbReference type="AlphaFoldDB" id="A0AAV3JFC3"/>
<gene>
    <name evidence="1" type="ORF">LEP1GSC103_0026</name>
</gene>
<comment type="caution">
    <text evidence="1">The sequence shown here is derived from an EMBL/GenBank/DDBJ whole genome shotgun (WGS) entry which is preliminary data.</text>
</comment>
<reference evidence="1 2" key="1">
    <citation type="submission" date="2013-04" db="EMBL/GenBank/DDBJ databases">
        <authorList>
            <person name="Harkins D.M."/>
            <person name="Durkin A.S."/>
            <person name="Brinkac L.M."/>
            <person name="Haft D.H."/>
            <person name="Selengut J.D."/>
            <person name="Sanka R."/>
            <person name="DePew J."/>
            <person name="Purushe J."/>
            <person name="Chanthongthip A."/>
            <person name="Lattana O."/>
            <person name="Phetsouvanh R."/>
            <person name="Newton P.N."/>
            <person name="Vinetz J.M."/>
            <person name="Sutton G.G."/>
            <person name="Nierman W.C."/>
            <person name="Fouts D.E."/>
        </authorList>
    </citation>
    <scope>NUCLEOTIDE SEQUENCE [LARGE SCALE GENOMIC DNA]</scope>
    <source>
        <strain evidence="1 2">UI 09931</strain>
    </source>
</reference>
<organism evidence="1 2">
    <name type="scientific">Leptospira borgpetersenii serovar Javanica str. UI 09931</name>
    <dbReference type="NCBI Taxonomy" id="1049767"/>
    <lineage>
        <taxon>Bacteria</taxon>
        <taxon>Pseudomonadati</taxon>
        <taxon>Spirochaetota</taxon>
        <taxon>Spirochaetia</taxon>
        <taxon>Leptospirales</taxon>
        <taxon>Leptospiraceae</taxon>
        <taxon>Leptospira</taxon>
    </lineage>
</organism>
<name>A0AAV3JFC3_LEPBO</name>